<evidence type="ECO:0000313" key="1">
    <source>
        <dbReference type="EMBL" id="KKW23050.1"/>
    </source>
</evidence>
<dbReference type="AlphaFoldDB" id="A0A0G1WWX2"/>
<name>A0A0G1WWX2_9BACT</name>
<proteinExistence type="predicted"/>
<organism evidence="1 2">
    <name type="scientific">Candidatus Kaiserbacteria bacterium GW2011_GWA2_52_12</name>
    <dbReference type="NCBI Taxonomy" id="1618671"/>
    <lineage>
        <taxon>Bacteria</taxon>
        <taxon>Candidatus Kaiseribacteriota</taxon>
    </lineage>
</organism>
<comment type="caution">
    <text evidence="1">The sequence shown here is derived from an EMBL/GenBank/DDBJ whole genome shotgun (WGS) entry which is preliminary data.</text>
</comment>
<dbReference type="EMBL" id="LCQW01000029">
    <property type="protein sequence ID" value="KKW23050.1"/>
    <property type="molecule type" value="Genomic_DNA"/>
</dbReference>
<dbReference type="Proteomes" id="UP000034273">
    <property type="component" value="Unassembled WGS sequence"/>
</dbReference>
<accession>A0A0G1WWX2</accession>
<reference evidence="1 2" key="1">
    <citation type="journal article" date="2015" name="Nature">
        <title>rRNA introns, odd ribosomes, and small enigmatic genomes across a large radiation of phyla.</title>
        <authorList>
            <person name="Brown C.T."/>
            <person name="Hug L.A."/>
            <person name="Thomas B.C."/>
            <person name="Sharon I."/>
            <person name="Castelle C.J."/>
            <person name="Singh A."/>
            <person name="Wilkins M.J."/>
            <person name="Williams K.H."/>
            <person name="Banfield J.F."/>
        </authorList>
    </citation>
    <scope>NUCLEOTIDE SEQUENCE [LARGE SCALE GENOMIC DNA]</scope>
</reference>
<sequence>MNPQRTTLFLMANLASEVFQVFSFKKRGEYSNARQAVERAGRILAQLKSYPEMESRKAELSTLEEVVNDSARAEPVFDISEEQMEAYFFPFTTRLLAQR</sequence>
<gene>
    <name evidence="1" type="ORF">UY67_C0029G0010</name>
</gene>
<evidence type="ECO:0000313" key="2">
    <source>
        <dbReference type="Proteomes" id="UP000034273"/>
    </source>
</evidence>
<dbReference type="STRING" id="1618671.UY67_C0029G0010"/>
<protein>
    <submittedName>
        <fullName evidence="1">Uncharacterized protein</fullName>
    </submittedName>
</protein>